<keyword evidence="5 9" id="KW-0805">Transcription regulation</keyword>
<evidence type="ECO:0000256" key="8">
    <source>
        <dbReference type="ARBA" id="ARBA00023163"/>
    </source>
</evidence>
<comment type="subcellular location">
    <subcellularLocation>
        <location evidence="1 9">Cytoplasm</location>
    </subcellularLocation>
</comment>
<sequence>MFNVLIVEDDKDIAALHAHFIQQDERFQVLGTAVNLARAREVISVVQVDLLIVDNYLPDGLGVEFVRELLSLPKRSECILVTAANDVDTVQKALRYGALDYLVKPLDYSRLKDSLNKFCLIQQTLKERKSLAQGVVDSLFHRSHQSKRSACTDEYTLKQVIEQFHNANIDKTVSEVAESFGMSKSTARRYLDKAVENGDLIAFLEHGKVGRPTRIYRRPQPN</sequence>
<dbReference type="GO" id="GO:0003700">
    <property type="term" value="F:DNA-binding transcription factor activity"/>
    <property type="evidence" value="ECO:0007669"/>
    <property type="project" value="InterPro"/>
</dbReference>
<dbReference type="SMART" id="SM00448">
    <property type="entry name" value="REC"/>
    <property type="match status" value="1"/>
</dbReference>
<dbReference type="GO" id="GO:0005737">
    <property type="term" value="C:cytoplasm"/>
    <property type="evidence" value="ECO:0007669"/>
    <property type="project" value="UniProtKB-SubCell"/>
</dbReference>
<dbReference type="InterPro" id="IPR011006">
    <property type="entry name" value="CheY-like_superfamily"/>
</dbReference>
<dbReference type="PIRSF" id="PIRSF006171">
    <property type="entry name" value="RR_citrat_malat"/>
    <property type="match status" value="1"/>
</dbReference>
<dbReference type="InterPro" id="IPR036388">
    <property type="entry name" value="WH-like_DNA-bd_sf"/>
</dbReference>
<dbReference type="Proteomes" id="UP000037515">
    <property type="component" value="Unassembled WGS sequence"/>
</dbReference>
<evidence type="ECO:0000256" key="10">
    <source>
        <dbReference type="PROSITE-ProRule" id="PRU00169"/>
    </source>
</evidence>
<organism evidence="12 13">
    <name type="scientific">Vibrio nereis</name>
    <dbReference type="NCBI Taxonomy" id="693"/>
    <lineage>
        <taxon>Bacteria</taxon>
        <taxon>Pseudomonadati</taxon>
        <taxon>Pseudomonadota</taxon>
        <taxon>Gammaproteobacteria</taxon>
        <taxon>Vibrionales</taxon>
        <taxon>Vibrionaceae</taxon>
        <taxon>Vibrio</taxon>
    </lineage>
</organism>
<dbReference type="EMBL" id="LHPJ01000006">
    <property type="protein sequence ID" value="KOO03991.1"/>
    <property type="molecule type" value="Genomic_DNA"/>
</dbReference>
<evidence type="ECO:0000256" key="7">
    <source>
        <dbReference type="ARBA" id="ARBA00023159"/>
    </source>
</evidence>
<dbReference type="InterPro" id="IPR024187">
    <property type="entry name" value="Sig_transdc_resp-reg_cit/mal"/>
</dbReference>
<keyword evidence="2 9" id="KW-0963">Cytoplasm</keyword>
<name>A0A0M0HPR1_VIBNE</name>
<dbReference type="PANTHER" id="PTHR45526:SF1">
    <property type="entry name" value="TRANSCRIPTIONAL REGULATORY PROTEIN DCUR-RELATED"/>
    <property type="match status" value="1"/>
</dbReference>
<dbReference type="PANTHER" id="PTHR45526">
    <property type="entry name" value="TRANSCRIPTIONAL REGULATORY PROTEIN DPIA"/>
    <property type="match status" value="1"/>
</dbReference>
<protein>
    <recommendedName>
        <fullName evidence="9">Transcriptional regulatory protein</fullName>
    </recommendedName>
</protein>
<evidence type="ECO:0000256" key="1">
    <source>
        <dbReference type="ARBA" id="ARBA00004496"/>
    </source>
</evidence>
<keyword evidence="3 10" id="KW-0597">Phosphoprotein</keyword>
<dbReference type="RefSeq" id="WP_053395260.1">
    <property type="nucleotide sequence ID" value="NZ_LHPJ01000006.1"/>
</dbReference>
<dbReference type="InterPro" id="IPR001789">
    <property type="entry name" value="Sig_transdc_resp-reg_receiver"/>
</dbReference>
<dbReference type="Gene3D" id="1.10.10.10">
    <property type="entry name" value="Winged helix-like DNA-binding domain superfamily/Winged helix DNA-binding domain"/>
    <property type="match status" value="1"/>
</dbReference>
<feature type="modified residue" description="4-aspartylphosphate" evidence="10">
    <location>
        <position position="54"/>
    </location>
</feature>
<reference evidence="13" key="1">
    <citation type="submission" date="2015-08" db="EMBL/GenBank/DDBJ databases">
        <title>Vibrio galatheae sp. nov., a novel member of the Vibrionaceae family isolated from the Solomon Islands.</title>
        <authorList>
            <person name="Giubergia S."/>
            <person name="Machado H."/>
            <person name="Mateiu R.V."/>
            <person name="Gram L."/>
        </authorList>
    </citation>
    <scope>NUCLEOTIDE SEQUENCE [LARGE SCALE GENOMIC DNA]</scope>
    <source>
        <strain evidence="13">DSM 19584</strain>
    </source>
</reference>
<accession>A0A0M0HPR1</accession>
<dbReference type="OrthoDB" id="9802426at2"/>
<dbReference type="STRING" id="693.AKJ17_07930"/>
<dbReference type="Gene3D" id="3.40.50.2300">
    <property type="match status" value="1"/>
</dbReference>
<feature type="domain" description="Response regulatory" evidence="11">
    <location>
        <begin position="3"/>
        <end position="119"/>
    </location>
</feature>
<keyword evidence="6 9" id="KW-0238">DNA-binding</keyword>
<evidence type="ECO:0000256" key="3">
    <source>
        <dbReference type="ARBA" id="ARBA00022553"/>
    </source>
</evidence>
<gene>
    <name evidence="12" type="ORF">AKJ17_07930</name>
</gene>
<evidence type="ECO:0000256" key="5">
    <source>
        <dbReference type="ARBA" id="ARBA00023015"/>
    </source>
</evidence>
<dbReference type="InterPro" id="IPR051271">
    <property type="entry name" value="2C-system_Tx_regulators"/>
</dbReference>
<dbReference type="Pfam" id="PF20714">
    <property type="entry name" value="HTH_64"/>
    <property type="match status" value="1"/>
</dbReference>
<dbReference type="PATRIC" id="fig|693.5.peg.1622"/>
<evidence type="ECO:0000256" key="6">
    <source>
        <dbReference type="ARBA" id="ARBA00023125"/>
    </source>
</evidence>
<dbReference type="GO" id="GO:0000156">
    <property type="term" value="F:phosphorelay response regulator activity"/>
    <property type="evidence" value="ECO:0007669"/>
    <property type="project" value="TreeGrafter"/>
</dbReference>
<comment type="caution">
    <text evidence="12">The sequence shown here is derived from an EMBL/GenBank/DDBJ whole genome shotgun (WGS) entry which is preliminary data.</text>
</comment>
<keyword evidence="4 9" id="KW-0902">Two-component regulatory system</keyword>
<evidence type="ECO:0000256" key="9">
    <source>
        <dbReference type="PIRNR" id="PIRNR006171"/>
    </source>
</evidence>
<dbReference type="Pfam" id="PF00072">
    <property type="entry name" value="Response_reg"/>
    <property type="match status" value="1"/>
</dbReference>
<keyword evidence="8 9" id="KW-0804">Transcription</keyword>
<keyword evidence="7 9" id="KW-0010">Activator</keyword>
<evidence type="ECO:0000313" key="13">
    <source>
        <dbReference type="Proteomes" id="UP000037515"/>
    </source>
</evidence>
<dbReference type="InterPro" id="IPR048714">
    <property type="entry name" value="DpiA-like_HTH"/>
</dbReference>
<evidence type="ECO:0000259" key="11">
    <source>
        <dbReference type="PROSITE" id="PS50110"/>
    </source>
</evidence>
<dbReference type="AlphaFoldDB" id="A0A0M0HPR1"/>
<evidence type="ECO:0000256" key="4">
    <source>
        <dbReference type="ARBA" id="ARBA00023012"/>
    </source>
</evidence>
<proteinExistence type="predicted"/>
<evidence type="ECO:0000313" key="12">
    <source>
        <dbReference type="EMBL" id="KOO03991.1"/>
    </source>
</evidence>
<evidence type="ECO:0000256" key="2">
    <source>
        <dbReference type="ARBA" id="ARBA00022490"/>
    </source>
</evidence>
<dbReference type="SUPFAM" id="SSF52172">
    <property type="entry name" value="CheY-like"/>
    <property type="match status" value="1"/>
</dbReference>
<dbReference type="PROSITE" id="PS50110">
    <property type="entry name" value="RESPONSE_REGULATORY"/>
    <property type="match status" value="1"/>
</dbReference>
<keyword evidence="13" id="KW-1185">Reference proteome</keyword>
<dbReference type="GO" id="GO:0003677">
    <property type="term" value="F:DNA binding"/>
    <property type="evidence" value="ECO:0007669"/>
    <property type="project" value="UniProtKB-KW"/>
</dbReference>